<proteinExistence type="predicted"/>
<sequence length="48" mass="5324">MTDFPFNLVEGLQPLDADLFSMKRSAGQNARRDAERGRVTPVLEVFGA</sequence>
<gene>
    <name evidence="1" type="ORF">LWC05_06100</name>
</gene>
<name>A0ABS8VWK9_9PROT</name>
<evidence type="ECO:0000313" key="2">
    <source>
        <dbReference type="Proteomes" id="UP001521074"/>
    </source>
</evidence>
<dbReference type="EMBL" id="JAJSOJ010000017">
    <property type="protein sequence ID" value="MCE0743464.1"/>
    <property type="molecule type" value="Genomic_DNA"/>
</dbReference>
<dbReference type="RefSeq" id="WP_173573574.1">
    <property type="nucleotide sequence ID" value="NZ_JAAABN010000005.1"/>
</dbReference>
<evidence type="ECO:0000313" key="1">
    <source>
        <dbReference type="EMBL" id="MCE0743464.1"/>
    </source>
</evidence>
<dbReference type="Proteomes" id="UP001521074">
    <property type="component" value="Unassembled WGS sequence"/>
</dbReference>
<accession>A0ABS8VWK9</accession>
<protein>
    <submittedName>
        <fullName evidence="1">Uncharacterized protein</fullName>
    </submittedName>
</protein>
<organism evidence="1 2">
    <name type="scientific">Acetobacter sicerae</name>
    <dbReference type="NCBI Taxonomy" id="85325"/>
    <lineage>
        <taxon>Bacteria</taxon>
        <taxon>Pseudomonadati</taxon>
        <taxon>Pseudomonadota</taxon>
        <taxon>Alphaproteobacteria</taxon>
        <taxon>Acetobacterales</taxon>
        <taxon>Acetobacteraceae</taxon>
        <taxon>Acetobacter</taxon>
    </lineage>
</organism>
<reference evidence="1 2" key="1">
    <citation type="submission" date="2021-12" db="EMBL/GenBank/DDBJ databases">
        <title>Genome sequence of Acetobacter sicerae DmPark20a_162.</title>
        <authorList>
            <person name="Chaston J.M."/>
        </authorList>
    </citation>
    <scope>NUCLEOTIDE SEQUENCE [LARGE SCALE GENOMIC DNA]</scope>
    <source>
        <strain evidence="1 2">DmPark20a_162</strain>
    </source>
</reference>
<comment type="caution">
    <text evidence="1">The sequence shown here is derived from an EMBL/GenBank/DDBJ whole genome shotgun (WGS) entry which is preliminary data.</text>
</comment>
<keyword evidence="2" id="KW-1185">Reference proteome</keyword>